<protein>
    <submittedName>
        <fullName evidence="2">Glycosyltransferase</fullName>
        <ecNumber evidence="2">2.4.-.-</ecNumber>
    </submittedName>
</protein>
<comment type="caution">
    <text evidence="2">The sequence shown here is derived from an EMBL/GenBank/DDBJ whole genome shotgun (WGS) entry which is preliminary data.</text>
</comment>
<gene>
    <name evidence="2" type="ORF">LWC34_02730</name>
</gene>
<dbReference type="PANTHER" id="PTHR43630:SF2">
    <property type="entry name" value="GLYCOSYLTRANSFERASE"/>
    <property type="match status" value="1"/>
</dbReference>
<evidence type="ECO:0000259" key="1">
    <source>
        <dbReference type="Pfam" id="PF00535"/>
    </source>
</evidence>
<dbReference type="GO" id="GO:0016757">
    <property type="term" value="F:glycosyltransferase activity"/>
    <property type="evidence" value="ECO:0007669"/>
    <property type="project" value="UniProtKB-KW"/>
</dbReference>
<proteinExistence type="predicted"/>
<feature type="domain" description="Glycosyltransferase 2-like" evidence="1">
    <location>
        <begin position="28"/>
        <end position="141"/>
    </location>
</feature>
<name>A0ABS8Z1P0_9PSEU</name>
<keyword evidence="2" id="KW-0328">Glycosyltransferase</keyword>
<accession>A0ABS8Z1P0</accession>
<evidence type="ECO:0000313" key="3">
    <source>
        <dbReference type="Proteomes" id="UP001521150"/>
    </source>
</evidence>
<organism evidence="2 3">
    <name type="scientific">Kibdelosporangium philippinense</name>
    <dbReference type="NCBI Taxonomy" id="211113"/>
    <lineage>
        <taxon>Bacteria</taxon>
        <taxon>Bacillati</taxon>
        <taxon>Actinomycetota</taxon>
        <taxon>Actinomycetes</taxon>
        <taxon>Pseudonocardiales</taxon>
        <taxon>Pseudonocardiaceae</taxon>
        <taxon>Kibdelosporangium</taxon>
    </lineage>
</organism>
<dbReference type="Gene3D" id="3.90.550.10">
    <property type="entry name" value="Spore Coat Polysaccharide Biosynthesis Protein SpsA, Chain A"/>
    <property type="match status" value="1"/>
</dbReference>
<evidence type="ECO:0000313" key="2">
    <source>
        <dbReference type="EMBL" id="MCE7001760.1"/>
    </source>
</evidence>
<reference evidence="2 3" key="1">
    <citation type="submission" date="2021-12" db="EMBL/GenBank/DDBJ databases">
        <title>Genome sequence of Kibdelosporangium philippinense ATCC 49844.</title>
        <authorList>
            <person name="Fedorov E.A."/>
            <person name="Omeragic M."/>
            <person name="Shalygina K.F."/>
            <person name="Maclea K.S."/>
        </authorList>
    </citation>
    <scope>NUCLEOTIDE SEQUENCE [LARGE SCALE GENOMIC DNA]</scope>
    <source>
        <strain evidence="2 3">ATCC 49844</strain>
    </source>
</reference>
<sequence length="396" mass="44249">MSSRWVRRVYYEGVIPKHTGSQPENTISIAILAKDEERCIARCLDSVVGRGFDVLVVDTGSTDNTVDIVTGYADVRLLHLPWPGSFSAARNFAIDSVAPGWIVFIDADEWLTERTADELPACLESLGDPSTNLVYAPRILEVDTGVFDDSIPRIFRTDSQIRFRGPVHEYPVITGNPDTAVGLVGLDLEFGHDGYRSDVVRAKDKPGRNLELLDQARQNDPENPRWYCFTIRDALLMLDRDQIVALCSALEQLLDSVVPTGDVLGPRHYYGLGLSFACQGLVMHGDWQTVHRYCDRLDALGARENPDAHYFRTMSEMLHGVVTERDLLRTVKLRRDEELVATGSAIDPSGRHLDALIAALVAIFRGEEEAATYRTMCAPWNDVFFQASVLRVQAIR</sequence>
<dbReference type="CDD" id="cd02511">
    <property type="entry name" value="Beta4Glucosyltransferase"/>
    <property type="match status" value="1"/>
</dbReference>
<dbReference type="PANTHER" id="PTHR43630">
    <property type="entry name" value="POLY-BETA-1,6-N-ACETYL-D-GLUCOSAMINE SYNTHASE"/>
    <property type="match status" value="1"/>
</dbReference>
<keyword evidence="3" id="KW-1185">Reference proteome</keyword>
<dbReference type="InterPro" id="IPR001173">
    <property type="entry name" value="Glyco_trans_2-like"/>
</dbReference>
<dbReference type="Pfam" id="PF00535">
    <property type="entry name" value="Glycos_transf_2"/>
    <property type="match status" value="1"/>
</dbReference>
<dbReference type="EMBL" id="JAJVCN010000001">
    <property type="protein sequence ID" value="MCE7001760.1"/>
    <property type="molecule type" value="Genomic_DNA"/>
</dbReference>
<dbReference type="SUPFAM" id="SSF53448">
    <property type="entry name" value="Nucleotide-diphospho-sugar transferases"/>
    <property type="match status" value="1"/>
</dbReference>
<dbReference type="InterPro" id="IPR029044">
    <property type="entry name" value="Nucleotide-diphossugar_trans"/>
</dbReference>
<dbReference type="RefSeq" id="WP_233722817.1">
    <property type="nucleotide sequence ID" value="NZ_JAJVCN010000001.1"/>
</dbReference>
<dbReference type="EC" id="2.4.-.-" evidence="2"/>
<keyword evidence="2" id="KW-0808">Transferase</keyword>
<dbReference type="Proteomes" id="UP001521150">
    <property type="component" value="Unassembled WGS sequence"/>
</dbReference>